<keyword evidence="1" id="KW-0547">Nucleotide-binding</keyword>
<evidence type="ECO:0000313" key="5">
    <source>
        <dbReference type="EMBL" id="MFD1889874.1"/>
    </source>
</evidence>
<dbReference type="InterPro" id="IPR011545">
    <property type="entry name" value="DEAD/DEAH_box_helicase_dom"/>
</dbReference>
<name>A0ABW4RVP2_9ACTN</name>
<evidence type="ECO:0000313" key="6">
    <source>
        <dbReference type="Proteomes" id="UP001597326"/>
    </source>
</evidence>
<dbReference type="InterPro" id="IPR001650">
    <property type="entry name" value="Helicase_C-like"/>
</dbReference>
<evidence type="ECO:0000256" key="2">
    <source>
        <dbReference type="ARBA" id="ARBA00022840"/>
    </source>
</evidence>
<dbReference type="InterPro" id="IPR014001">
    <property type="entry name" value="Helicase_ATP-bd"/>
</dbReference>
<keyword evidence="5" id="KW-0378">Hydrolase</keyword>
<dbReference type="SMART" id="SM00490">
    <property type="entry name" value="HELICc"/>
    <property type="match status" value="1"/>
</dbReference>
<dbReference type="SUPFAM" id="SSF52540">
    <property type="entry name" value="P-loop containing nucleoside triphosphate hydrolases"/>
    <property type="match status" value="1"/>
</dbReference>
<evidence type="ECO:0000259" key="4">
    <source>
        <dbReference type="PROSITE" id="PS51194"/>
    </source>
</evidence>
<reference evidence="6" key="1">
    <citation type="journal article" date="2019" name="Int. J. Syst. Evol. Microbiol.">
        <title>The Global Catalogue of Microorganisms (GCM) 10K type strain sequencing project: providing services to taxonomists for standard genome sequencing and annotation.</title>
        <authorList>
            <consortium name="The Broad Institute Genomics Platform"/>
            <consortium name="The Broad Institute Genome Sequencing Center for Infectious Disease"/>
            <person name="Wu L."/>
            <person name="Ma J."/>
        </authorList>
    </citation>
    <scope>NUCLEOTIDE SEQUENCE [LARGE SCALE GENOMIC DNA]</scope>
    <source>
        <strain evidence="6">CAIM 431</strain>
    </source>
</reference>
<dbReference type="SMART" id="SM00487">
    <property type="entry name" value="DEXDc"/>
    <property type="match status" value="1"/>
</dbReference>
<keyword evidence="6" id="KW-1185">Reference proteome</keyword>
<dbReference type="GO" id="GO:0004386">
    <property type="term" value="F:helicase activity"/>
    <property type="evidence" value="ECO:0007669"/>
    <property type="project" value="UniProtKB-KW"/>
</dbReference>
<dbReference type="Pfam" id="PF00270">
    <property type="entry name" value="DEAD"/>
    <property type="match status" value="1"/>
</dbReference>
<evidence type="ECO:0000256" key="1">
    <source>
        <dbReference type="ARBA" id="ARBA00022741"/>
    </source>
</evidence>
<keyword evidence="5" id="KW-0347">Helicase</keyword>
<dbReference type="Gene3D" id="3.40.50.300">
    <property type="entry name" value="P-loop containing nucleotide triphosphate hydrolases"/>
    <property type="match status" value="2"/>
</dbReference>
<feature type="domain" description="Helicase C-terminal" evidence="4">
    <location>
        <begin position="240"/>
        <end position="388"/>
    </location>
</feature>
<dbReference type="EMBL" id="JBHUFZ010000015">
    <property type="protein sequence ID" value="MFD1889874.1"/>
    <property type="molecule type" value="Genomic_DNA"/>
</dbReference>
<dbReference type="PROSITE" id="PS51192">
    <property type="entry name" value="HELICASE_ATP_BIND_1"/>
    <property type="match status" value="1"/>
</dbReference>
<dbReference type="InterPro" id="IPR027417">
    <property type="entry name" value="P-loop_NTPase"/>
</dbReference>
<dbReference type="PANTHER" id="PTHR47962">
    <property type="entry name" value="ATP-DEPENDENT HELICASE LHR-RELATED-RELATED"/>
    <property type="match status" value="1"/>
</dbReference>
<dbReference type="PANTHER" id="PTHR47962:SF5">
    <property type="entry name" value="ATP-DEPENDENT HELICASE LHR-RELATED"/>
    <property type="match status" value="1"/>
</dbReference>
<dbReference type="Pfam" id="PF00271">
    <property type="entry name" value="Helicase_C"/>
    <property type="match status" value="1"/>
</dbReference>
<dbReference type="RefSeq" id="WP_343873504.1">
    <property type="nucleotide sequence ID" value="NZ_BAAAIX010000016.1"/>
</dbReference>
<dbReference type="PROSITE" id="PS51194">
    <property type="entry name" value="HELICASE_CTER"/>
    <property type="match status" value="1"/>
</dbReference>
<proteinExistence type="predicted"/>
<dbReference type="Proteomes" id="UP001597326">
    <property type="component" value="Unassembled WGS sequence"/>
</dbReference>
<dbReference type="InterPro" id="IPR052511">
    <property type="entry name" value="ATP-dep_Helicase"/>
</dbReference>
<evidence type="ECO:0000259" key="3">
    <source>
        <dbReference type="PROSITE" id="PS51192"/>
    </source>
</evidence>
<comment type="caution">
    <text evidence="5">The sequence shown here is derived from an EMBL/GenBank/DDBJ whole genome shotgun (WGS) entry which is preliminary data.</text>
</comment>
<organism evidence="5 6">
    <name type="scientific">Luteococcus peritonei</name>
    <dbReference type="NCBI Taxonomy" id="88874"/>
    <lineage>
        <taxon>Bacteria</taxon>
        <taxon>Bacillati</taxon>
        <taxon>Actinomycetota</taxon>
        <taxon>Actinomycetes</taxon>
        <taxon>Propionibacteriales</taxon>
        <taxon>Propionibacteriaceae</taxon>
        <taxon>Luteococcus</taxon>
    </lineage>
</organism>
<sequence length="692" mass="75994">MGGFERLTPSLQHHIVNDLGWPSLRPLQEQAIEPLLAGHDALLLAPTAGGKTEAALFPLLTRMTTQNWQGTSVLYITPLKALVNNIQLRAERYTAWLGRTSAVRHGDTTAGQRKRMLLDHPDVLLTTPESIEAMLISTTTDPRAIFAGVQAVVIDEIHAFAGDDRGWHLLGVLQRLEDLVGHPLQRIGLSATVGNADWLLGWLQGNNRAKGIPGVLVNPTVAVSGPEPDVQLDFVGSLANAAKVIAGLHHGEKRLVFCESRRQVEELAERLGGLGVTTFVSHSSVSQEDRRRAEEAFAQERDCVIVATSTLELGIDVGDLDRVVQVGSTRTVASLLQRLGRTGRRPGTVRNMLVLGIKDDDFLRAAGIALLWGEGYVEPLVPPPEPLHIIAQQALGITIQQGTLGQAELVARLRGLGWVDGALVERIVQGLEELGHLDRDGHLLFIGPTAERRYGRTYFRDLMAVFTAPPQFLVLHGRADIGFLDPLTLLRKVDGPRFITLGGRPWRVTHIDWSRRRCCVEPADHGGVVRWQNSLPMDSLELCEAMRRVLLGADPAGVRQSQRAAAALARLRDERAEEVDAHSTRVVQREADARWWNWAGGRRNMVLATALGRVNPGLMDGKVTFGDAWIGLRAGTTLGMVQEALVLARLEYGAEFEDMPLDIDDDAIAGLKFSELLPDVLARWELDRRLRG</sequence>
<keyword evidence="2" id="KW-0067">ATP-binding</keyword>
<accession>A0ABW4RVP2</accession>
<protein>
    <submittedName>
        <fullName evidence="5">DEAD/DEAH box helicase</fullName>
    </submittedName>
</protein>
<feature type="domain" description="Helicase ATP-binding" evidence="3">
    <location>
        <begin position="32"/>
        <end position="211"/>
    </location>
</feature>
<gene>
    <name evidence="5" type="ORF">ACFSCS_06680</name>
</gene>